<proteinExistence type="predicted"/>
<reference evidence="1" key="1">
    <citation type="submission" date="2019-04" db="EMBL/GenBank/DDBJ databases">
        <title>Genome sequencing of Clostridium botulinum Groups I-IV and Clostridium butyricum.</title>
        <authorList>
            <person name="Brunt J."/>
            <person name="Van Vliet A.H.M."/>
            <person name="Stringer S.C."/>
            <person name="Carter A.T."/>
            <person name="Peck M.W."/>
        </authorList>
    </citation>
    <scope>NUCLEOTIDE SEQUENCE</scope>
    <source>
        <strain evidence="2">7221C</strain>
        <strain evidence="1">Colworth BL165</strain>
    </source>
</reference>
<name>A0A6G4DCA4_CLOBO</name>
<dbReference type="AlphaFoldDB" id="A0A6G4DCA4"/>
<accession>A0A6G4DCA4</accession>
<evidence type="ECO:0000313" key="2">
    <source>
        <dbReference type="EMBL" id="NFU59577.1"/>
    </source>
</evidence>
<sequence length="87" mass="10608">MKKEKLDLIKKVCKKVYETNDIDEIKELKGVDSFNKFEELLIEWNESYKEKKKEDLFDLDQYDMLVDFKEFKSTKNRMIIGFMNLNK</sequence>
<dbReference type="EMBL" id="SXDK01000004">
    <property type="protein sequence ID" value="NFU59577.1"/>
    <property type="molecule type" value="Genomic_DNA"/>
</dbReference>
<dbReference type="Proteomes" id="UP000785180">
    <property type="component" value="Unassembled WGS sequence"/>
</dbReference>
<gene>
    <name evidence="1" type="ORF">FCV13_11225</name>
    <name evidence="2" type="ORF">FDF67_05040</name>
</gene>
<dbReference type="EMBL" id="SWNS01000021">
    <property type="protein sequence ID" value="NFD88566.1"/>
    <property type="molecule type" value="Genomic_DNA"/>
</dbReference>
<organism evidence="1">
    <name type="scientific">Clostridium botulinum</name>
    <dbReference type="NCBI Taxonomy" id="1491"/>
    <lineage>
        <taxon>Bacteria</taxon>
        <taxon>Bacillati</taxon>
        <taxon>Bacillota</taxon>
        <taxon>Clostridia</taxon>
        <taxon>Eubacteriales</taxon>
        <taxon>Clostridiaceae</taxon>
        <taxon>Clostridium</taxon>
    </lineage>
</organism>
<evidence type="ECO:0000313" key="1">
    <source>
        <dbReference type="EMBL" id="NFD88566.1"/>
    </source>
</evidence>
<protein>
    <submittedName>
        <fullName evidence="1">Uncharacterized protein</fullName>
    </submittedName>
</protein>
<comment type="caution">
    <text evidence="1">The sequence shown here is derived from an EMBL/GenBank/DDBJ whole genome shotgun (WGS) entry which is preliminary data.</text>
</comment>